<name>A0ABP7PEQ8_9GAMM</name>
<evidence type="ECO:0000313" key="5">
    <source>
        <dbReference type="EMBL" id="GAA3964486.1"/>
    </source>
</evidence>
<dbReference type="InterPro" id="IPR051266">
    <property type="entry name" value="CLCR"/>
</dbReference>
<dbReference type="Gene3D" id="3.40.50.410">
    <property type="entry name" value="von Willebrand factor, type A domain"/>
    <property type="match status" value="1"/>
</dbReference>
<feature type="compositionally biased region" description="Acidic residues" evidence="1">
    <location>
        <begin position="666"/>
        <end position="684"/>
    </location>
</feature>
<dbReference type="CDD" id="cd00198">
    <property type="entry name" value="vWFA"/>
    <property type="match status" value="1"/>
</dbReference>
<feature type="compositionally biased region" description="Basic and acidic residues" evidence="1">
    <location>
        <begin position="716"/>
        <end position="725"/>
    </location>
</feature>
<feature type="signal peptide" evidence="3">
    <location>
        <begin position="1"/>
        <end position="26"/>
    </location>
</feature>
<keyword evidence="2" id="KW-0472">Membrane</keyword>
<feature type="compositionally biased region" description="Basic and acidic residues" evidence="1">
    <location>
        <begin position="859"/>
        <end position="869"/>
    </location>
</feature>
<keyword evidence="6" id="KW-1185">Reference proteome</keyword>
<organism evidence="5 6">
    <name type="scientific">Allohahella marinimesophila</name>
    <dbReference type="NCBI Taxonomy" id="1054972"/>
    <lineage>
        <taxon>Bacteria</taxon>
        <taxon>Pseudomonadati</taxon>
        <taxon>Pseudomonadota</taxon>
        <taxon>Gammaproteobacteria</taxon>
        <taxon>Oceanospirillales</taxon>
        <taxon>Hahellaceae</taxon>
        <taxon>Allohahella</taxon>
    </lineage>
</organism>
<dbReference type="InterPro" id="IPR036465">
    <property type="entry name" value="vWFA_dom_sf"/>
</dbReference>
<keyword evidence="2" id="KW-0812">Transmembrane</keyword>
<feature type="compositionally biased region" description="Acidic residues" evidence="1">
    <location>
        <begin position="808"/>
        <end position="817"/>
    </location>
</feature>
<evidence type="ECO:0000256" key="2">
    <source>
        <dbReference type="SAM" id="Phobius"/>
    </source>
</evidence>
<accession>A0ABP7PEQ8</accession>
<keyword evidence="3" id="KW-0732">Signal</keyword>
<evidence type="ECO:0000256" key="1">
    <source>
        <dbReference type="SAM" id="MobiDB-lite"/>
    </source>
</evidence>
<dbReference type="PROSITE" id="PS50234">
    <property type="entry name" value="VWFA"/>
    <property type="match status" value="1"/>
</dbReference>
<sequence>MLWENRIWLCLALLTMALLIPKTATATLELPPDADVRILIDISGSMKKNDPEDLRKPALNLITELLPEGSRAGVWTFGQYVNMLVPYGEVDDAWRQDAKEKSKLINSVAMYTNIGAALERSAEDAASSKAAAPPEDLSNAQIILLTDGVVDIGKDPGVNAAERNRVLTSIVQSFKDAGATIHTVALSGNADSLLLKQLSAQTKGVYSLAETSEELSRVFLQAFDNAVQAEEVPLEGNRFDIDSSVEEFTALVFRAADSEPVAVLDPAGERSTEKAHPASINWVSTKHYDLITIKRPSEGTWLLEGQLAPGSRVTVVSNLRMIMKDLPVQFFAGEELQLNIGFFENGEPVLSQDLLKLIDVSVTIEEEGGKSGTKLISDGEAPPTDGVFSTPIRNLQKTGRYSVLVQADGKTFKRQTRRVMELSPPVAVEAEATGSGDATAWRIHVTPLSPNIDREATSIVAKTRTPDGGTLIASIPYITEEGRWSFPIAPVRGDGIYEVSLQVKGRTQALTEFEFQPEIVQAEFPRQEASPNEFKSLIDGEQIDQINEKLADDERARLDQAARPDEPAPEAAAAKPADQEAIPEAPLGEAATPAETASDDDDLLLWLSLGGGGALLLIAGLGFWWWKKRKVVSAANTDDEEADEPEEDVSAEELAAIAAVTASSDASDDLDSDLFGDEAAEGEPEAPVSAAEKPAPAAAEPKKPEPVAVDDDEDDLRGLADELRAQADPVAKPKPAPEPEAEAVPEPTPPEEDDDLEFAMELDEEGPEPVATRKTAPPPNDEADLPEVDMSDFDDIDDLLDEGRAAVEAEDEAALAEDSEKAADEERPAAADADQLEDEEFNLEDFDIADTDDLPDTEESSRQRPDADGKAGPAKK</sequence>
<feature type="transmembrane region" description="Helical" evidence="2">
    <location>
        <begin position="603"/>
        <end position="626"/>
    </location>
</feature>
<dbReference type="Proteomes" id="UP001501337">
    <property type="component" value="Unassembled WGS sequence"/>
</dbReference>
<feature type="domain" description="VWFA" evidence="4">
    <location>
        <begin position="35"/>
        <end position="223"/>
    </location>
</feature>
<dbReference type="PANTHER" id="PTHR10579">
    <property type="entry name" value="CALCIUM-ACTIVATED CHLORIDE CHANNEL REGULATOR"/>
    <property type="match status" value="1"/>
</dbReference>
<evidence type="ECO:0000259" key="4">
    <source>
        <dbReference type="PROSITE" id="PS50234"/>
    </source>
</evidence>
<dbReference type="SMART" id="SM00327">
    <property type="entry name" value="VWA"/>
    <property type="match status" value="1"/>
</dbReference>
<feature type="region of interest" description="Disordered" evidence="1">
    <location>
        <begin position="558"/>
        <end position="579"/>
    </location>
</feature>
<gene>
    <name evidence="5" type="ORF">GCM10022278_22820</name>
</gene>
<feature type="compositionally biased region" description="Acidic residues" evidence="1">
    <location>
        <begin position="834"/>
        <end position="858"/>
    </location>
</feature>
<proteinExistence type="predicted"/>
<evidence type="ECO:0000256" key="3">
    <source>
        <dbReference type="SAM" id="SignalP"/>
    </source>
</evidence>
<dbReference type="PANTHER" id="PTHR10579:SF43">
    <property type="entry name" value="ZINC FINGER (C3HC4-TYPE RING FINGER) FAMILY PROTEIN"/>
    <property type="match status" value="1"/>
</dbReference>
<protein>
    <recommendedName>
        <fullName evidence="4">VWFA domain-containing protein</fullName>
    </recommendedName>
</protein>
<dbReference type="Pfam" id="PF00092">
    <property type="entry name" value="VWA"/>
    <property type="match status" value="1"/>
</dbReference>
<feature type="compositionally biased region" description="Acidic residues" evidence="1">
    <location>
        <begin position="781"/>
        <end position="800"/>
    </location>
</feature>
<feature type="compositionally biased region" description="Low complexity" evidence="1">
    <location>
        <begin position="569"/>
        <end position="579"/>
    </location>
</feature>
<comment type="caution">
    <text evidence="5">The sequence shown here is derived from an EMBL/GenBank/DDBJ whole genome shotgun (WGS) entry which is preliminary data.</text>
</comment>
<dbReference type="EMBL" id="BAABBO010000010">
    <property type="protein sequence ID" value="GAA3964486.1"/>
    <property type="molecule type" value="Genomic_DNA"/>
</dbReference>
<feature type="compositionally biased region" description="Basic and acidic residues" evidence="1">
    <location>
        <begin position="818"/>
        <end position="829"/>
    </location>
</feature>
<feature type="region of interest" description="Disordered" evidence="1">
    <location>
        <begin position="658"/>
        <end position="876"/>
    </location>
</feature>
<feature type="compositionally biased region" description="Low complexity" evidence="1">
    <location>
        <begin position="685"/>
        <end position="699"/>
    </location>
</feature>
<dbReference type="InterPro" id="IPR002035">
    <property type="entry name" value="VWF_A"/>
</dbReference>
<dbReference type="SUPFAM" id="SSF53300">
    <property type="entry name" value="vWA-like"/>
    <property type="match status" value="1"/>
</dbReference>
<feature type="chain" id="PRO_5046457601" description="VWFA domain-containing protein" evidence="3">
    <location>
        <begin position="27"/>
        <end position="876"/>
    </location>
</feature>
<evidence type="ECO:0000313" key="6">
    <source>
        <dbReference type="Proteomes" id="UP001501337"/>
    </source>
</evidence>
<keyword evidence="2" id="KW-1133">Transmembrane helix</keyword>
<feature type="compositionally biased region" description="Acidic residues" evidence="1">
    <location>
        <begin position="739"/>
        <end position="767"/>
    </location>
</feature>
<reference evidence="6" key="1">
    <citation type="journal article" date="2019" name="Int. J. Syst. Evol. Microbiol.">
        <title>The Global Catalogue of Microorganisms (GCM) 10K type strain sequencing project: providing services to taxonomists for standard genome sequencing and annotation.</title>
        <authorList>
            <consortium name="The Broad Institute Genomics Platform"/>
            <consortium name="The Broad Institute Genome Sequencing Center for Infectious Disease"/>
            <person name="Wu L."/>
            <person name="Ma J."/>
        </authorList>
    </citation>
    <scope>NUCLEOTIDE SEQUENCE [LARGE SCALE GENOMIC DNA]</scope>
    <source>
        <strain evidence="6">JCM 17555</strain>
    </source>
</reference>